<name>A0A7K8PRY2_COCCO</name>
<comment type="subcellular location">
    <subcellularLocation>
        <location evidence="2">Cell junction</location>
        <location evidence="2">Focal adhesion</location>
    </subcellularLocation>
    <subcellularLocation>
        <location evidence="3">Cytoplasm</location>
    </subcellularLocation>
    <subcellularLocation>
        <location evidence="1">Nucleus</location>
    </subcellularLocation>
</comment>
<feature type="compositionally biased region" description="Pro residues" evidence="11">
    <location>
        <begin position="789"/>
        <end position="804"/>
    </location>
</feature>
<keyword evidence="5" id="KW-0597">Phosphoprotein</keyword>
<dbReference type="InterPro" id="IPR000719">
    <property type="entry name" value="Prot_kinase_dom"/>
</dbReference>
<keyword evidence="13" id="KW-0418">Kinase</keyword>
<feature type="region of interest" description="Disordered" evidence="11">
    <location>
        <begin position="376"/>
        <end position="458"/>
    </location>
</feature>
<keyword evidence="6" id="KW-0965">Cell junction</keyword>
<evidence type="ECO:0000256" key="5">
    <source>
        <dbReference type="ARBA" id="ARBA00022553"/>
    </source>
</evidence>
<feature type="compositionally biased region" description="Low complexity" evidence="11">
    <location>
        <begin position="842"/>
        <end position="856"/>
    </location>
</feature>
<evidence type="ECO:0000256" key="2">
    <source>
        <dbReference type="ARBA" id="ARBA00004246"/>
    </source>
</evidence>
<sequence length="1391" mass="150983">EQRRTVQKTQRALGLSHEDLKMSACSDFVEHVWKPGSCKNCFNPKSSHRLQTPPDVGACGVLLNGVRTKPESSALEDEGVNTSPFSKPTIAVKPTMINSDVSDAWADVNMNADLSQVSWGMVSGKHVLLKSGDAQRICLDNFGNGGVRKPFLHNPPSDCLSCCPPSYSMVGLRSLESRVERNVSIHSLVLVGELGKQEDRAKEKFALPHRTPCPNASALGDRSTVNPSRNPSSQAREGAALSSEGDCGQLSSSFESEGGEYCSITDCHRECPVSREPRCVEGKGARCEKESSTPCGWRQRDAPEIPRPRGRAVKFGEEERRAVNVAFCITKDRGDPLPYALCSERKKLALHAEAAALPEGTGSSKAAAFALSWQDEDLSPSGEPSVTGGPQPEGSSTPQQALVEPQRPRLAEPACGDPIYAESSKRKKTQLKAVGGQAKAEKLARGTGKEQADGTWRDSGWALGGEKEYQDSTGQVAAKITIMTAHTEDDHKTIFLSSPDSAVGVQWPCISPASHPDFGTSSPAIEPGEIFQASGSENSPRFHLAAPAKASVTESPAIPPKMSKNSQPGSEGSCVPPVSSHVARFGDDNSHEGAGVQLLPRSYTDTGAFGASPSPCSHVNGISVEESSRGLAGSSYDRRQKYYTPTWTKQCRIEEEEEEEQEEEQEILTHPWAVGAENGRAAADLADEGPMPDSQTGIRKSLSFSFDFPKDKSNGVEFAPPPPPPPKKQSRHALKMNSNNTELERVSNSSAESLSPPFRSVHFIAGSTDSLDSDTQTGSDGRHSSEPNHSPPPAESQVFPPVPFLPTSGEDGPSSAPSCPPPLPQKKTVSRTVSSPDGFFGGPASSGRAAGAASPRLNTSHSECNVCLREEPPFIHPASLGGHPGTFSSSESLEKGSKGNGYWGSATGKSTGACVPSRNLQSLSSSQLSVSSQVSSGSSLQLHNLLSNIDSKEGVYAKLGALYAESLRRLVAKCEDCFMREQKNEMHFSENNWSLFKLTCNKPCCDSGDAIYYCATCSKDPSTTYAVKICKTQESKVAASYCSPAVPVHFNIQQDCGHFVASVPSSMLLASDVGKSMPGDGLHPSRTASEHDCVVVITREVPSQTTADFVRDSVMLHQAKPELYERRVCFLLLQLCNGLEHLKEHGIIHRDLCLENLLLVPCKPPMSCVKAKDDKHLPRLIISNFLKAKQKPGTGDSKLKKSQARLAPEIVSASQYKKFDEFQTGILIYELLHQPNPFEEKVHLREQEYSPEDLPALPSLSIYSRGLQQLAHLLLEADPIKRVRITEAKRMLQCLLWGPRKDLTEQPLSHEEALHRVSHEEALHRVSHEEALHRVLQNWVDMKRALLMMKFAERAVDTERSIELEDWLCCQYLASAEPASLSHTLKLLQLL</sequence>
<feature type="region of interest" description="Disordered" evidence="11">
    <location>
        <begin position="883"/>
        <end position="902"/>
    </location>
</feature>
<dbReference type="SUPFAM" id="SSF56112">
    <property type="entry name" value="Protein kinase-like (PK-like)"/>
    <property type="match status" value="1"/>
</dbReference>
<dbReference type="InterPro" id="IPR051511">
    <property type="entry name" value="MitoQC_Scaffold_Kinases"/>
</dbReference>
<organism evidence="13 14">
    <name type="scientific">Cochlearius cochlearius</name>
    <name type="common">Boat-billed heron</name>
    <dbReference type="NCBI Taxonomy" id="110676"/>
    <lineage>
        <taxon>Eukaryota</taxon>
        <taxon>Metazoa</taxon>
        <taxon>Chordata</taxon>
        <taxon>Craniata</taxon>
        <taxon>Vertebrata</taxon>
        <taxon>Euteleostomi</taxon>
        <taxon>Archelosauria</taxon>
        <taxon>Archosauria</taxon>
        <taxon>Dinosauria</taxon>
        <taxon>Saurischia</taxon>
        <taxon>Theropoda</taxon>
        <taxon>Coelurosauria</taxon>
        <taxon>Aves</taxon>
        <taxon>Neognathae</taxon>
        <taxon>Neoaves</taxon>
        <taxon>Aequornithes</taxon>
        <taxon>Pelecaniformes</taxon>
        <taxon>Ardeidae</taxon>
        <taxon>Cochlearius</taxon>
    </lineage>
</organism>
<proteinExistence type="inferred from homology"/>
<feature type="region of interest" description="Disordered" evidence="11">
    <location>
        <begin position="519"/>
        <end position="595"/>
    </location>
</feature>
<gene>
    <name evidence="13" type="primary">Prag1_0</name>
    <name evidence="13" type="ORF">COCCOC_R05452</name>
</gene>
<comment type="caution">
    <text evidence="13">The sequence shown here is derived from an EMBL/GenBank/DDBJ whole genome shotgun (WGS) entry which is preliminary data.</text>
</comment>
<evidence type="ECO:0000256" key="10">
    <source>
        <dbReference type="ARBA" id="ARBA00079294"/>
    </source>
</evidence>
<dbReference type="PROSITE" id="PS50011">
    <property type="entry name" value="PROTEIN_KINASE_DOM"/>
    <property type="match status" value="1"/>
</dbReference>
<dbReference type="Proteomes" id="UP000525205">
    <property type="component" value="Unassembled WGS sequence"/>
</dbReference>
<dbReference type="PANTHER" id="PTHR22972:SF3">
    <property type="entry name" value="INACTIVE TYROSINE-PROTEIN KINASE PRAG1"/>
    <property type="match status" value="1"/>
</dbReference>
<evidence type="ECO:0000256" key="4">
    <source>
        <dbReference type="ARBA" id="ARBA00022490"/>
    </source>
</evidence>
<evidence type="ECO:0000256" key="3">
    <source>
        <dbReference type="ARBA" id="ARBA00004496"/>
    </source>
</evidence>
<dbReference type="GO" id="GO:0005925">
    <property type="term" value="C:focal adhesion"/>
    <property type="evidence" value="ECO:0007669"/>
    <property type="project" value="UniProtKB-SubCell"/>
</dbReference>
<dbReference type="Gene3D" id="1.10.510.10">
    <property type="entry name" value="Transferase(Phosphotransferase) domain 1"/>
    <property type="match status" value="1"/>
</dbReference>
<dbReference type="PROSITE" id="PS00109">
    <property type="entry name" value="PROTEIN_KINASE_TYR"/>
    <property type="match status" value="1"/>
</dbReference>
<feature type="compositionally biased region" description="Polar residues" evidence="11">
    <location>
        <begin position="736"/>
        <end position="753"/>
    </location>
</feature>
<evidence type="ECO:0000313" key="13">
    <source>
        <dbReference type="EMBL" id="NXE82153.1"/>
    </source>
</evidence>
<evidence type="ECO:0000259" key="12">
    <source>
        <dbReference type="PROSITE" id="PS50011"/>
    </source>
</evidence>
<feature type="non-terminal residue" evidence="13">
    <location>
        <position position="1391"/>
    </location>
</feature>
<comment type="similarity">
    <text evidence="8">Belongs to the protein kinase superfamily.</text>
</comment>
<dbReference type="Pfam" id="PF00069">
    <property type="entry name" value="Pkinase"/>
    <property type="match status" value="1"/>
</dbReference>
<keyword evidence="7" id="KW-0539">Nucleus</keyword>
<feature type="compositionally biased region" description="Acidic residues" evidence="11">
    <location>
        <begin position="654"/>
        <end position="666"/>
    </location>
</feature>
<evidence type="ECO:0000313" key="14">
    <source>
        <dbReference type="Proteomes" id="UP000525205"/>
    </source>
</evidence>
<keyword evidence="4" id="KW-0963">Cytoplasm</keyword>
<feature type="region of interest" description="Disordered" evidence="11">
    <location>
        <begin position="204"/>
        <end position="246"/>
    </location>
</feature>
<evidence type="ECO:0000256" key="7">
    <source>
        <dbReference type="ARBA" id="ARBA00023242"/>
    </source>
</evidence>
<dbReference type="GO" id="GO:0004672">
    <property type="term" value="F:protein kinase activity"/>
    <property type="evidence" value="ECO:0007669"/>
    <property type="project" value="InterPro"/>
</dbReference>
<evidence type="ECO:0000256" key="9">
    <source>
        <dbReference type="ARBA" id="ARBA00072730"/>
    </source>
</evidence>
<feature type="non-terminal residue" evidence="13">
    <location>
        <position position="1"/>
    </location>
</feature>
<evidence type="ECO:0000256" key="8">
    <source>
        <dbReference type="ARBA" id="ARBA00038349"/>
    </source>
</evidence>
<dbReference type="FunFam" id="1.10.510.10:FF:000510">
    <property type="entry name" value="Inactive tyrosine-protein kinase PRAG1"/>
    <property type="match status" value="1"/>
</dbReference>
<feature type="compositionally biased region" description="Polar residues" evidence="11">
    <location>
        <begin position="767"/>
        <end position="779"/>
    </location>
</feature>
<feature type="region of interest" description="Disordered" evidence="11">
    <location>
        <begin position="652"/>
        <end position="858"/>
    </location>
</feature>
<evidence type="ECO:0000256" key="6">
    <source>
        <dbReference type="ARBA" id="ARBA00022949"/>
    </source>
</evidence>
<feature type="domain" description="Protein kinase" evidence="12">
    <location>
        <begin position="982"/>
        <end position="1296"/>
    </location>
</feature>
<feature type="compositionally biased region" description="Polar residues" evidence="11">
    <location>
        <begin position="693"/>
        <end position="704"/>
    </location>
</feature>
<reference evidence="13 14" key="1">
    <citation type="submission" date="2019-09" db="EMBL/GenBank/DDBJ databases">
        <title>Bird 10,000 Genomes (B10K) Project - Family phase.</title>
        <authorList>
            <person name="Zhang G."/>
        </authorList>
    </citation>
    <scope>NUCLEOTIDE SEQUENCE [LARGE SCALE GENOMIC DNA]</scope>
    <source>
        <strain evidence="13">B10K-CU-031-03</strain>
        <tissue evidence="13">Muscle</tissue>
    </source>
</reference>
<accession>A0A7K8PRY2</accession>
<dbReference type="InterPro" id="IPR011009">
    <property type="entry name" value="Kinase-like_dom_sf"/>
</dbReference>
<feature type="compositionally biased region" description="Basic and acidic residues" evidence="11">
    <location>
        <begin position="439"/>
        <end position="456"/>
    </location>
</feature>
<dbReference type="GO" id="GO:0005524">
    <property type="term" value="F:ATP binding"/>
    <property type="evidence" value="ECO:0007669"/>
    <property type="project" value="InterPro"/>
</dbReference>
<evidence type="ECO:0000256" key="11">
    <source>
        <dbReference type="SAM" id="MobiDB-lite"/>
    </source>
</evidence>
<protein>
    <recommendedName>
        <fullName evidence="9">Inactive tyrosine-protein kinase PRAG1</fullName>
    </recommendedName>
    <alternativeName>
        <fullName evidence="10">PEAK1-related kinase-activating pseudokinase 1</fullName>
    </alternativeName>
</protein>
<dbReference type="InterPro" id="IPR008266">
    <property type="entry name" value="Tyr_kinase_AS"/>
</dbReference>
<dbReference type="SMART" id="SM00220">
    <property type="entry name" value="S_TKc"/>
    <property type="match status" value="1"/>
</dbReference>
<keyword evidence="13" id="KW-0808">Transferase</keyword>
<dbReference type="EMBL" id="VWPP01000568">
    <property type="protein sequence ID" value="NXE82153.1"/>
    <property type="molecule type" value="Genomic_DNA"/>
</dbReference>
<keyword evidence="14" id="KW-1185">Reference proteome</keyword>
<evidence type="ECO:0000256" key="1">
    <source>
        <dbReference type="ARBA" id="ARBA00004123"/>
    </source>
</evidence>
<dbReference type="PANTHER" id="PTHR22972">
    <property type="entry name" value="SERINE/THREONINE PROTEIN KINASE"/>
    <property type="match status" value="1"/>
</dbReference>
<dbReference type="GO" id="GO:0005737">
    <property type="term" value="C:cytoplasm"/>
    <property type="evidence" value="ECO:0007669"/>
    <property type="project" value="UniProtKB-SubCell"/>
</dbReference>
<dbReference type="GO" id="GO:0005634">
    <property type="term" value="C:nucleus"/>
    <property type="evidence" value="ECO:0007669"/>
    <property type="project" value="UniProtKB-SubCell"/>
</dbReference>
<feature type="compositionally biased region" description="Polar residues" evidence="11">
    <location>
        <begin position="223"/>
        <end position="235"/>
    </location>
</feature>